<organism evidence="2 3">
    <name type="scientific">Arachis hypogaea</name>
    <name type="common">Peanut</name>
    <dbReference type="NCBI Taxonomy" id="3818"/>
    <lineage>
        <taxon>Eukaryota</taxon>
        <taxon>Viridiplantae</taxon>
        <taxon>Streptophyta</taxon>
        <taxon>Embryophyta</taxon>
        <taxon>Tracheophyta</taxon>
        <taxon>Spermatophyta</taxon>
        <taxon>Magnoliopsida</taxon>
        <taxon>eudicotyledons</taxon>
        <taxon>Gunneridae</taxon>
        <taxon>Pentapetalae</taxon>
        <taxon>rosids</taxon>
        <taxon>fabids</taxon>
        <taxon>Fabales</taxon>
        <taxon>Fabaceae</taxon>
        <taxon>Papilionoideae</taxon>
        <taxon>50 kb inversion clade</taxon>
        <taxon>dalbergioids sensu lato</taxon>
        <taxon>Dalbergieae</taxon>
        <taxon>Pterocarpus clade</taxon>
        <taxon>Arachis</taxon>
    </lineage>
</organism>
<evidence type="ECO:0000313" key="2">
    <source>
        <dbReference type="EMBL" id="RYR27716.1"/>
    </source>
</evidence>
<dbReference type="STRING" id="3818.A0A445AMP5"/>
<keyword evidence="3" id="KW-1185">Reference proteome</keyword>
<gene>
    <name evidence="2" type="ORF">Ahy_B01g051746</name>
</gene>
<dbReference type="AlphaFoldDB" id="A0A445AMP5"/>
<dbReference type="PANTHER" id="PTHR47718">
    <property type="entry name" value="OS01G0519700 PROTEIN"/>
    <property type="match status" value="1"/>
</dbReference>
<reference evidence="2 3" key="1">
    <citation type="submission" date="2019-01" db="EMBL/GenBank/DDBJ databases">
        <title>Sequencing of cultivated peanut Arachis hypogaea provides insights into genome evolution and oil improvement.</title>
        <authorList>
            <person name="Chen X."/>
        </authorList>
    </citation>
    <scope>NUCLEOTIDE SEQUENCE [LARGE SCALE GENOMIC DNA]</scope>
    <source>
        <strain evidence="3">cv. Fuhuasheng</strain>
        <tissue evidence="2">Leaves</tissue>
    </source>
</reference>
<dbReference type="PANTHER" id="PTHR47718:SF13">
    <property type="entry name" value="OS09G0290500 PROTEIN"/>
    <property type="match status" value="1"/>
</dbReference>
<name>A0A445AMP5_ARAHY</name>
<proteinExistence type="predicted"/>
<sequence>MSSDTIPMEETEAMSLSKGDAEIEVEELAMIVDGIGSFNAIDFAALTAKDILMIEFINLQAAYDYYNEYGRIKGFSMRRSKVGQRTKQGSNGEIIWKIFVFRGLMRSHRQSRKGETDAEVELTFFSGLKSIDYGMFWKYSLDGEKRLQNLFWCDGTSRYDCSVFGNVLGFDAMYGRNKYKCPLVIFLGVDHHMRTVVFNYVILNNESEDSYVWLLRPFLEAMKGKPPKSVMTDGDLVIKSTVGIVFPGAHYRLCSWHLLRNATAKVGRFGLS</sequence>
<evidence type="ECO:0000259" key="1">
    <source>
        <dbReference type="Pfam" id="PF10551"/>
    </source>
</evidence>
<dbReference type="InterPro" id="IPR018289">
    <property type="entry name" value="MULE_transposase_dom"/>
</dbReference>
<dbReference type="EMBL" id="SDMP01000011">
    <property type="protein sequence ID" value="RYR27716.1"/>
    <property type="molecule type" value="Genomic_DNA"/>
</dbReference>
<accession>A0A445AMP5</accession>
<dbReference type="Proteomes" id="UP000289738">
    <property type="component" value="Chromosome B01"/>
</dbReference>
<comment type="caution">
    <text evidence="2">The sequence shown here is derived from an EMBL/GenBank/DDBJ whole genome shotgun (WGS) entry which is preliminary data.</text>
</comment>
<feature type="domain" description="MULE transposase" evidence="1">
    <location>
        <begin position="167"/>
        <end position="261"/>
    </location>
</feature>
<evidence type="ECO:0000313" key="3">
    <source>
        <dbReference type="Proteomes" id="UP000289738"/>
    </source>
</evidence>
<protein>
    <recommendedName>
        <fullName evidence="1">MULE transposase domain-containing protein</fullName>
    </recommendedName>
</protein>
<dbReference type="Pfam" id="PF10551">
    <property type="entry name" value="MULE"/>
    <property type="match status" value="1"/>
</dbReference>